<proteinExistence type="predicted"/>
<dbReference type="GO" id="GO:0003676">
    <property type="term" value="F:nucleic acid binding"/>
    <property type="evidence" value="ECO:0007669"/>
    <property type="project" value="InterPro"/>
</dbReference>
<accession>A0A8T3ATS3</accession>
<comment type="caution">
    <text evidence="2">The sequence shown here is derived from an EMBL/GenBank/DDBJ whole genome shotgun (WGS) entry which is preliminary data.</text>
</comment>
<dbReference type="PANTHER" id="PTHR48475">
    <property type="entry name" value="RIBONUCLEASE H"/>
    <property type="match status" value="1"/>
</dbReference>
<keyword evidence="3" id="KW-1185">Reference proteome</keyword>
<protein>
    <recommendedName>
        <fullName evidence="1">RNase H type-1 domain-containing protein</fullName>
    </recommendedName>
</protein>
<name>A0A8T3ATS3_DENNO</name>
<organism evidence="2 3">
    <name type="scientific">Dendrobium nobile</name>
    <name type="common">Orchid</name>
    <dbReference type="NCBI Taxonomy" id="94219"/>
    <lineage>
        <taxon>Eukaryota</taxon>
        <taxon>Viridiplantae</taxon>
        <taxon>Streptophyta</taxon>
        <taxon>Embryophyta</taxon>
        <taxon>Tracheophyta</taxon>
        <taxon>Spermatophyta</taxon>
        <taxon>Magnoliopsida</taxon>
        <taxon>Liliopsida</taxon>
        <taxon>Asparagales</taxon>
        <taxon>Orchidaceae</taxon>
        <taxon>Epidendroideae</taxon>
        <taxon>Malaxideae</taxon>
        <taxon>Dendrobiinae</taxon>
        <taxon>Dendrobium</taxon>
    </lineage>
</organism>
<dbReference type="Proteomes" id="UP000829196">
    <property type="component" value="Unassembled WGS sequence"/>
</dbReference>
<dbReference type="OrthoDB" id="415822at2759"/>
<evidence type="ECO:0000259" key="1">
    <source>
        <dbReference type="PROSITE" id="PS50879"/>
    </source>
</evidence>
<reference evidence="2" key="1">
    <citation type="journal article" date="2022" name="Front. Genet.">
        <title>Chromosome-Scale Assembly of the Dendrobium nobile Genome Provides Insights Into the Molecular Mechanism of the Biosynthesis of the Medicinal Active Ingredient of Dendrobium.</title>
        <authorList>
            <person name="Xu Q."/>
            <person name="Niu S.-C."/>
            <person name="Li K.-L."/>
            <person name="Zheng P.-J."/>
            <person name="Zhang X.-J."/>
            <person name="Jia Y."/>
            <person name="Liu Y."/>
            <person name="Niu Y.-X."/>
            <person name="Yu L.-H."/>
            <person name="Chen D.-F."/>
            <person name="Zhang G.-Q."/>
        </authorList>
    </citation>
    <scope>NUCLEOTIDE SEQUENCE</scope>
    <source>
        <tissue evidence="2">Leaf</tissue>
    </source>
</reference>
<dbReference type="EMBL" id="JAGYWB010000013">
    <property type="protein sequence ID" value="KAI0499521.1"/>
    <property type="molecule type" value="Genomic_DNA"/>
</dbReference>
<dbReference type="InterPro" id="IPR012337">
    <property type="entry name" value="RNaseH-like_sf"/>
</dbReference>
<dbReference type="InterPro" id="IPR036397">
    <property type="entry name" value="RNaseH_sf"/>
</dbReference>
<dbReference type="PROSITE" id="PS50879">
    <property type="entry name" value="RNASE_H_1"/>
    <property type="match status" value="1"/>
</dbReference>
<dbReference type="CDD" id="cd09279">
    <property type="entry name" value="RNase_HI_like"/>
    <property type="match status" value="1"/>
</dbReference>
<sequence>MILLQFEITFTPLRAVKGQAVADFLAAHPLPADSPLNDDLPDEQIMSLGESSEAIWELYFDGAASSCRIATQQSVIPGKAGVGLIFITPEKGMMHFSYHLSEPCTNNEAEYEALITGLELAILMEIKEIKIFGDSQLVINQVAGTYKVLNPNLLRYHQYTLHLLEQIPIATLYRVPRGSNSAADALAKLAKEFACPEEDSILIEIQGRKTLSLIDLEHISKTPLQILSASSTIDEEGDWRRPLVDYLKEGKLP</sequence>
<dbReference type="GO" id="GO:0004523">
    <property type="term" value="F:RNA-DNA hybrid ribonuclease activity"/>
    <property type="evidence" value="ECO:0007669"/>
    <property type="project" value="InterPro"/>
</dbReference>
<dbReference type="Gene3D" id="3.30.420.10">
    <property type="entry name" value="Ribonuclease H-like superfamily/Ribonuclease H"/>
    <property type="match status" value="1"/>
</dbReference>
<gene>
    <name evidence="2" type="ORF">KFK09_017725</name>
</gene>
<feature type="domain" description="RNase H type-1" evidence="1">
    <location>
        <begin position="52"/>
        <end position="192"/>
    </location>
</feature>
<dbReference type="AlphaFoldDB" id="A0A8T3ATS3"/>
<evidence type="ECO:0000313" key="3">
    <source>
        <dbReference type="Proteomes" id="UP000829196"/>
    </source>
</evidence>
<dbReference type="PANTHER" id="PTHR48475:SF1">
    <property type="entry name" value="RNASE H TYPE-1 DOMAIN-CONTAINING PROTEIN"/>
    <property type="match status" value="1"/>
</dbReference>
<dbReference type="Pfam" id="PF13456">
    <property type="entry name" value="RVT_3"/>
    <property type="match status" value="1"/>
</dbReference>
<evidence type="ECO:0000313" key="2">
    <source>
        <dbReference type="EMBL" id="KAI0499521.1"/>
    </source>
</evidence>
<dbReference type="SUPFAM" id="SSF53098">
    <property type="entry name" value="Ribonuclease H-like"/>
    <property type="match status" value="1"/>
</dbReference>
<dbReference type="InterPro" id="IPR002156">
    <property type="entry name" value="RNaseH_domain"/>
</dbReference>